<evidence type="ECO:0000256" key="2">
    <source>
        <dbReference type="ARBA" id="ARBA00022801"/>
    </source>
</evidence>
<dbReference type="PANTHER" id="PTHR42812:SF14">
    <property type="entry name" value="SECRETED PROTEIN"/>
    <property type="match status" value="1"/>
</dbReference>
<feature type="signal peptide" evidence="4">
    <location>
        <begin position="1"/>
        <end position="29"/>
    </location>
</feature>
<dbReference type="SUPFAM" id="SSF75005">
    <property type="entry name" value="Arabinanase/levansucrase/invertase"/>
    <property type="match status" value="1"/>
</dbReference>
<gene>
    <name evidence="5" type="ORF">OLW01_15915</name>
</gene>
<dbReference type="CDD" id="cd08986">
    <property type="entry name" value="GH43-like"/>
    <property type="match status" value="1"/>
</dbReference>
<dbReference type="Pfam" id="PF04616">
    <property type="entry name" value="Glyco_hydro_43"/>
    <property type="match status" value="1"/>
</dbReference>
<evidence type="ECO:0000313" key="6">
    <source>
        <dbReference type="Proteomes" id="UP001163726"/>
    </source>
</evidence>
<keyword evidence="6" id="KW-1185">Reference proteome</keyword>
<keyword evidence="2" id="KW-0378">Hydrolase</keyword>
<name>A0ABY7AT22_9ALTE</name>
<dbReference type="InterPro" id="IPR051795">
    <property type="entry name" value="Glycosyl_Hydrlase_43"/>
</dbReference>
<dbReference type="RefSeq" id="WP_268076543.1">
    <property type="nucleotide sequence ID" value="NZ_CP109966.1"/>
</dbReference>
<proteinExistence type="inferred from homology"/>
<sequence length="786" mass="86938">MKNKLINKTNIGLLGLLSLLQAWSVSSFANDAANVSERIEQKIYELEPAIPSITPLFDFHLRDVTITKGPNKQYYLTGTTDDNWGVNEGIRVWQSDDLKNWTLLGESGFVWQFEKDGTKEQRKIIEKNGMLRRGAWAPEIHYLNETFYIPFFIAGNGVGGVMLKSTSGEAQGPYEVVARDVKFGTGIDQTLFQDPKDGIIYDIWGPGLVKRMKPDMSDLLDTKATFLKDAKGNKVGYEGVNIFEKNGIYYLMAAEWNAEGPKRGHIYRNTNLIRRQADGRYDAMIATAENLMGPYSESYLAIPHAGHNMIFEDHDGNLWSTMFGNDEAGAPFREDPALLPLLIDDEGKIRPKLPHPVLPPEDAQVIYVSKNGNNHKGDSWENAYTSINQAIESASPRTQIWVQNGEYSEKLLIKNKKAIWLYGGFDGDETSRTMRDTSDANVIIDVKSKGSRAAEIVNSEYIRIEGFTFTGGTNHDKNSNGGGLYIQGGGEHVVIVNSLVKDNYAAGNGGGVYITDGASPLFIGTQFEKNLALNNGGAVAINANDYNGYHTRFYNSILDDNEARVDGGAIYANTKHMRTGTVRIINSVISNNKTVLNCGNVCLRGGSVLLMVNSVAYKNVGMSNSVSFAKLGHIPAQHRLVNNIFMGNKGGALIQADGFAKTMNTITEVIPKKADLKKTGWVNLVNNAFYDNQVLGLTERTFDTQRRKSAAKINELFGSQGNMDENPMFVAPEQGDFRLKAESTLIDKGSAESGFPLDIQGNLRYPEFFSQQNVPISLGIYQHSNW</sequence>
<protein>
    <submittedName>
        <fullName evidence="5">Family 43 glycosylhydrolase</fullName>
    </submittedName>
</protein>
<organism evidence="5 6">
    <name type="scientific">Catenovulum adriaticum</name>
    <dbReference type="NCBI Taxonomy" id="2984846"/>
    <lineage>
        <taxon>Bacteria</taxon>
        <taxon>Pseudomonadati</taxon>
        <taxon>Pseudomonadota</taxon>
        <taxon>Gammaproteobacteria</taxon>
        <taxon>Alteromonadales</taxon>
        <taxon>Alteromonadaceae</taxon>
        <taxon>Catenovulum</taxon>
    </lineage>
</organism>
<dbReference type="Proteomes" id="UP001163726">
    <property type="component" value="Plasmid pCadTS8_1"/>
</dbReference>
<evidence type="ECO:0000256" key="1">
    <source>
        <dbReference type="ARBA" id="ARBA00009865"/>
    </source>
</evidence>
<keyword evidence="4" id="KW-0732">Signal</keyword>
<evidence type="ECO:0000256" key="3">
    <source>
        <dbReference type="ARBA" id="ARBA00023295"/>
    </source>
</evidence>
<reference evidence="5" key="1">
    <citation type="submission" date="2022-10" db="EMBL/GenBank/DDBJ databases">
        <title>Catenovulum adriacola sp. nov. isolated in the Harbour of Susak.</title>
        <authorList>
            <person name="Schoch T."/>
            <person name="Reich S.J."/>
            <person name="Stoeferle S."/>
            <person name="Flaiz M."/>
            <person name="Kazda M."/>
            <person name="Riedel C.U."/>
            <person name="Duerre P."/>
        </authorList>
    </citation>
    <scope>NUCLEOTIDE SEQUENCE</scope>
    <source>
        <strain evidence="5">TS8</strain>
        <plasmid evidence="5">pCadTS8_1</plasmid>
    </source>
</reference>
<dbReference type="InterPro" id="IPR012334">
    <property type="entry name" value="Pectin_lyas_fold"/>
</dbReference>
<dbReference type="InterPro" id="IPR023296">
    <property type="entry name" value="Glyco_hydro_beta-prop_sf"/>
</dbReference>
<geneLocation type="plasmid" evidence="5 6">
    <name>pCadTS8_1</name>
</geneLocation>
<keyword evidence="3" id="KW-0326">Glycosidase</keyword>
<dbReference type="InterPro" id="IPR011050">
    <property type="entry name" value="Pectin_lyase_fold/virulence"/>
</dbReference>
<keyword evidence="5" id="KW-0614">Plasmid</keyword>
<dbReference type="Gene3D" id="2.115.10.20">
    <property type="entry name" value="Glycosyl hydrolase domain, family 43"/>
    <property type="match status" value="1"/>
</dbReference>
<dbReference type="EMBL" id="CP109966">
    <property type="protein sequence ID" value="WAJ71821.1"/>
    <property type="molecule type" value="Genomic_DNA"/>
</dbReference>
<evidence type="ECO:0000313" key="5">
    <source>
        <dbReference type="EMBL" id="WAJ71821.1"/>
    </source>
</evidence>
<dbReference type="InterPro" id="IPR006626">
    <property type="entry name" value="PbH1"/>
</dbReference>
<evidence type="ECO:0000256" key="4">
    <source>
        <dbReference type="SAM" id="SignalP"/>
    </source>
</evidence>
<dbReference type="SUPFAM" id="SSF51126">
    <property type="entry name" value="Pectin lyase-like"/>
    <property type="match status" value="1"/>
</dbReference>
<dbReference type="SMART" id="SM00710">
    <property type="entry name" value="PbH1"/>
    <property type="match status" value="7"/>
</dbReference>
<dbReference type="PANTHER" id="PTHR42812">
    <property type="entry name" value="BETA-XYLOSIDASE"/>
    <property type="match status" value="1"/>
</dbReference>
<dbReference type="InterPro" id="IPR006710">
    <property type="entry name" value="Glyco_hydro_43"/>
</dbReference>
<comment type="similarity">
    <text evidence="1">Belongs to the glycosyl hydrolase 43 family.</text>
</comment>
<feature type="chain" id="PRO_5046369004" evidence="4">
    <location>
        <begin position="30"/>
        <end position="786"/>
    </location>
</feature>
<dbReference type="Gene3D" id="2.160.20.10">
    <property type="entry name" value="Single-stranded right-handed beta-helix, Pectin lyase-like"/>
    <property type="match status" value="1"/>
</dbReference>
<accession>A0ABY7AT22</accession>